<name>A0A841E3N3_9ACTN</name>
<dbReference type="RefSeq" id="WP_184840632.1">
    <property type="nucleotide sequence ID" value="NZ_BAAAVN010000002.1"/>
</dbReference>
<keyword evidence="3" id="KW-1185">Reference proteome</keyword>
<proteinExistence type="predicted"/>
<dbReference type="Proteomes" id="UP000558997">
    <property type="component" value="Unassembled WGS sequence"/>
</dbReference>
<protein>
    <submittedName>
        <fullName evidence="2">Uncharacterized protein</fullName>
    </submittedName>
</protein>
<dbReference type="EMBL" id="JACHNF010000001">
    <property type="protein sequence ID" value="MBB5982987.1"/>
    <property type="molecule type" value="Genomic_DNA"/>
</dbReference>
<feature type="region of interest" description="Disordered" evidence="1">
    <location>
        <begin position="555"/>
        <end position="613"/>
    </location>
</feature>
<reference evidence="2 3" key="1">
    <citation type="submission" date="2020-08" db="EMBL/GenBank/DDBJ databases">
        <title>Sequencing the genomes of 1000 actinobacteria strains.</title>
        <authorList>
            <person name="Klenk H.-P."/>
        </authorList>
    </citation>
    <scope>NUCLEOTIDE SEQUENCE [LARGE SCALE GENOMIC DNA]</scope>
    <source>
        <strain evidence="2 3">DSM 17294</strain>
    </source>
</reference>
<comment type="caution">
    <text evidence="2">The sequence shown here is derived from an EMBL/GenBank/DDBJ whole genome shotgun (WGS) entry which is preliminary data.</text>
</comment>
<gene>
    <name evidence="2" type="ORF">HDA44_006328</name>
</gene>
<feature type="compositionally biased region" description="Polar residues" evidence="1">
    <location>
        <begin position="555"/>
        <end position="580"/>
    </location>
</feature>
<evidence type="ECO:0000256" key="1">
    <source>
        <dbReference type="SAM" id="MobiDB-lite"/>
    </source>
</evidence>
<evidence type="ECO:0000313" key="3">
    <source>
        <dbReference type="Proteomes" id="UP000558997"/>
    </source>
</evidence>
<sequence>MADERTYIDDIFVRTGSLAMDWITRLTKTMPGVLPLDRPRLYRWSDATQRTRAHPDGSITLSRQTADTMADVGHDRHDARNHDPERPEPPRTMADLRRVRAAASDFCAAYVESVLPRAELTGADQALDIGVRGNMVDVSSILHGMHGYAHHFEHLGGIDSVQGPDRSPLHQGAAAVLTAWASRRTGLRPGEIDALLRQTPPAQRFDVLAAQLAERDSLQNRLPDGSRRRLPADHLDRLKSDLSKDLRETFAQVSFADQTGSRARGEQIADNGLRAASVHLRQYRDSIHTSQRGYREVAGLVSAVQSELAIGRGLTAADRNSGVYAQQLKANTDYWSGELHESTESTGELGAAGTDRSLTFDRDRVIEVLAGDHTEYWPSTELRAAVRAVGTQAARLCNPEGPGATPLNAADQALESGLTEEFVSRHESQLFGKLRYIPYQLSHYDNTQTTTAQVVATLSAEAGRRLGLEPHEVTARLLTTPPAERVDRAVALVLEGEPAGPRLDQAKQALGAEVRSVLTDAAAADHAGKTRLHLWSQASAGDALSQKVTKAIGSTQRSLGATRPASNDWQQAVTAATSGQAPPGRPQQDAQNPTNRRQHPGQDRSGQGPSGRG</sequence>
<organism evidence="2 3">
    <name type="scientific">Kribbella solani</name>
    <dbReference type="NCBI Taxonomy" id="236067"/>
    <lineage>
        <taxon>Bacteria</taxon>
        <taxon>Bacillati</taxon>
        <taxon>Actinomycetota</taxon>
        <taxon>Actinomycetes</taxon>
        <taxon>Propionibacteriales</taxon>
        <taxon>Kribbellaceae</taxon>
        <taxon>Kribbella</taxon>
    </lineage>
</organism>
<accession>A0A841E3N3</accession>
<dbReference type="AlphaFoldDB" id="A0A841E3N3"/>
<evidence type="ECO:0000313" key="2">
    <source>
        <dbReference type="EMBL" id="MBB5982987.1"/>
    </source>
</evidence>